<sequence length="187" mass="20706">MNRNSKKTLGSVVTVFILLANFGCRKPDYEAMAMDITKEAKTNLVQKLTNALAEGGTKQAIPFCKQNVMAFTSNLGSKKGVLLRRISDKPRNPMNLVTDEEKKIFLEISGNPTKEGEYPVKTVTADHTVTVYVPIPTVGLCLQCHGEPNVDIKKETLDVLQKEYPGDLARGYKVGNLRGLFSVQFTR</sequence>
<dbReference type="Proteomes" id="UP000297649">
    <property type="component" value="Unassembled WGS sequence"/>
</dbReference>
<dbReference type="RefSeq" id="WP_135744081.1">
    <property type="nucleotide sequence ID" value="NZ_JAIZBL010000002.1"/>
</dbReference>
<name>A0A6H3NUQ3_9LEPT</name>
<evidence type="ECO:0000313" key="2">
    <source>
        <dbReference type="EMBL" id="TGN12754.1"/>
    </source>
</evidence>
<feature type="domain" description="Tll0287-like" evidence="1">
    <location>
        <begin position="45"/>
        <end position="184"/>
    </location>
</feature>
<keyword evidence="3" id="KW-1185">Reference proteome</keyword>
<reference evidence="2" key="1">
    <citation type="journal article" date="2019" name="PLoS Negl. Trop. Dis.">
        <title>Revisiting the worldwide diversity of Leptospira species in the environment.</title>
        <authorList>
            <person name="Vincent A.T."/>
            <person name="Schiettekatte O."/>
            <person name="Bourhy P."/>
            <person name="Veyrier F.J."/>
            <person name="Picardeau M."/>
        </authorList>
    </citation>
    <scope>NUCLEOTIDE SEQUENCE [LARGE SCALE GENOMIC DNA]</scope>
    <source>
        <strain evidence="2">201601109</strain>
    </source>
</reference>
<dbReference type="Pfam" id="PF11845">
    <property type="entry name" value="Tll0287-like"/>
    <property type="match status" value="1"/>
</dbReference>
<dbReference type="EMBL" id="RQHU01000019">
    <property type="protein sequence ID" value="TGN12754.1"/>
    <property type="molecule type" value="Genomic_DNA"/>
</dbReference>
<comment type="caution">
    <text evidence="2">The sequence shown here is derived from an EMBL/GenBank/DDBJ whole genome shotgun (WGS) entry which is preliminary data.</text>
</comment>
<dbReference type="InterPro" id="IPR021796">
    <property type="entry name" value="Tll0287-like_dom"/>
</dbReference>
<gene>
    <name evidence="2" type="ORF">EHR08_15510</name>
</gene>
<protein>
    <submittedName>
        <fullName evidence="2">DUF3365 domain-containing protein</fullName>
    </submittedName>
</protein>
<organism evidence="2 3">
    <name type="scientific">Leptospira bandrabouensis</name>
    <dbReference type="NCBI Taxonomy" id="2484903"/>
    <lineage>
        <taxon>Bacteria</taxon>
        <taxon>Pseudomonadati</taxon>
        <taxon>Spirochaetota</taxon>
        <taxon>Spirochaetia</taxon>
        <taxon>Leptospirales</taxon>
        <taxon>Leptospiraceae</taxon>
        <taxon>Leptospira</taxon>
    </lineage>
</organism>
<dbReference type="OrthoDB" id="9797588at2"/>
<dbReference type="AlphaFoldDB" id="A0A6H3NUQ3"/>
<proteinExistence type="predicted"/>
<accession>A0A6H3NUQ3</accession>
<evidence type="ECO:0000313" key="3">
    <source>
        <dbReference type="Proteomes" id="UP000297649"/>
    </source>
</evidence>
<evidence type="ECO:0000259" key="1">
    <source>
        <dbReference type="Pfam" id="PF11845"/>
    </source>
</evidence>